<keyword evidence="2 4" id="KW-0963">Cytoplasm</keyword>
<dbReference type="GO" id="GO:0005737">
    <property type="term" value="C:cytoplasm"/>
    <property type="evidence" value="ECO:0007669"/>
    <property type="project" value="UniProtKB-SubCell"/>
</dbReference>
<sequence length="205" mass="23198">MKSDRDRCIALAGIFQAAHMAANIAEQGMVDSDALEASIHSLFKIDAESVESVYGGLQGVETGLRLIQQQLGEKRTDNLQVTPYVIALLHLERKLSRNRAMQQQIQEGIRSTEERIAHFHLLHPNIIAQLADIYTQTISTLKPRIMVKGEPLHLQNPDNVNRIRALLLAGIRSAMLWRQCDGSRWQVIMGRKRVAEQARRLLHII</sequence>
<dbReference type="OrthoDB" id="9788031at2"/>
<proteinExistence type="inferred from homology"/>
<dbReference type="HAMAP" id="MF_00695">
    <property type="entry name" value="HflD_protein"/>
    <property type="match status" value="1"/>
</dbReference>
<evidence type="ECO:0000256" key="1">
    <source>
        <dbReference type="ARBA" id="ARBA00022475"/>
    </source>
</evidence>
<evidence type="ECO:0000313" key="5">
    <source>
        <dbReference type="EMBL" id="AKH19766.1"/>
    </source>
</evidence>
<evidence type="ECO:0000256" key="3">
    <source>
        <dbReference type="ARBA" id="ARBA00023136"/>
    </source>
</evidence>
<dbReference type="RefSeq" id="WP_046858702.1">
    <property type="nucleotide sequence ID" value="NZ_CP011412.1"/>
</dbReference>
<evidence type="ECO:0000256" key="2">
    <source>
        <dbReference type="ARBA" id="ARBA00022490"/>
    </source>
</evidence>
<accession>A0A0F7JTD1</accession>
<evidence type="ECO:0000256" key="4">
    <source>
        <dbReference type="HAMAP-Rule" id="MF_00695"/>
    </source>
</evidence>
<dbReference type="AlphaFoldDB" id="A0A0F7JTD1"/>
<name>A0A0F7JTD1_9GAMM</name>
<evidence type="ECO:0000313" key="6">
    <source>
        <dbReference type="Proteomes" id="UP000034410"/>
    </source>
</evidence>
<comment type="similarity">
    <text evidence="4">Belongs to the HflD family.</text>
</comment>
<dbReference type="InterPro" id="IPR007451">
    <property type="entry name" value="HflD"/>
</dbReference>
<dbReference type="GO" id="GO:0005886">
    <property type="term" value="C:plasma membrane"/>
    <property type="evidence" value="ECO:0007669"/>
    <property type="project" value="UniProtKB-SubCell"/>
</dbReference>
<dbReference type="Pfam" id="PF04356">
    <property type="entry name" value="DUF489"/>
    <property type="match status" value="1"/>
</dbReference>
<keyword evidence="1 4" id="KW-1003">Cell membrane</keyword>
<dbReference type="InterPro" id="IPR035932">
    <property type="entry name" value="HflD-like_sf"/>
</dbReference>
<dbReference type="SUPFAM" id="SSF101322">
    <property type="entry name" value="YcfC-like"/>
    <property type="match status" value="1"/>
</dbReference>
<keyword evidence="6" id="KW-1185">Reference proteome</keyword>
<reference evidence="5 6" key="1">
    <citation type="journal article" date="2015" name="Genome Announc.">
        <title>Complete Genome Sequence of Sedimenticola thiotaurini Strain SIP-G1, a Polyphosphate- and Polyhydroxyalkanoate-Accumulating Sulfur-Oxidizing Gammaproteobacterium Isolated from Salt Marsh Sediments.</title>
        <authorList>
            <person name="Flood B.E."/>
            <person name="Jones D.S."/>
            <person name="Bailey J.V."/>
        </authorList>
    </citation>
    <scope>NUCLEOTIDE SEQUENCE [LARGE SCALE GENOMIC DNA]</scope>
    <source>
        <strain evidence="5 6">SIP-G1</strain>
    </source>
</reference>
<dbReference type="KEGG" id="seds:AAY24_04660"/>
<dbReference type="PANTHER" id="PTHR38100">
    <property type="entry name" value="HIGH FREQUENCY LYSOGENIZATION PROTEIN HFLD"/>
    <property type="match status" value="1"/>
</dbReference>
<organism evidence="5 6">
    <name type="scientific">Sedimenticola thiotaurini</name>
    <dbReference type="NCBI Taxonomy" id="1543721"/>
    <lineage>
        <taxon>Bacteria</taxon>
        <taxon>Pseudomonadati</taxon>
        <taxon>Pseudomonadota</taxon>
        <taxon>Gammaproteobacteria</taxon>
        <taxon>Chromatiales</taxon>
        <taxon>Sedimenticolaceae</taxon>
        <taxon>Sedimenticola</taxon>
    </lineage>
</organism>
<dbReference type="PANTHER" id="PTHR38100:SF1">
    <property type="entry name" value="HIGH FREQUENCY LYSOGENIZATION PROTEIN HFLD"/>
    <property type="match status" value="1"/>
</dbReference>
<dbReference type="EMBL" id="CP011412">
    <property type="protein sequence ID" value="AKH19766.1"/>
    <property type="molecule type" value="Genomic_DNA"/>
</dbReference>
<keyword evidence="3 4" id="KW-0472">Membrane</keyword>
<dbReference type="PATRIC" id="fig|1543721.4.peg.978"/>
<protein>
    <recommendedName>
        <fullName evidence="4">High frequency lysogenization protein HflD homolog</fullName>
    </recommendedName>
</protein>
<dbReference type="NCBIfam" id="NF001246">
    <property type="entry name" value="PRK00218.1-2"/>
    <property type="match status" value="1"/>
</dbReference>
<dbReference type="Gene3D" id="1.10.3890.10">
    <property type="entry name" value="HflD-like"/>
    <property type="match status" value="1"/>
</dbReference>
<dbReference type="Proteomes" id="UP000034410">
    <property type="component" value="Chromosome"/>
</dbReference>
<gene>
    <name evidence="4" type="primary">hflD</name>
    <name evidence="5" type="ORF">AAY24_04660</name>
</gene>
<comment type="subcellular location">
    <subcellularLocation>
        <location evidence="4">Cytoplasm</location>
    </subcellularLocation>
    <subcellularLocation>
        <location evidence="4">Cell membrane</location>
        <topology evidence="4">Peripheral membrane protein</topology>
        <orientation evidence="4">Cytoplasmic side</orientation>
    </subcellularLocation>
</comment>